<evidence type="ECO:0000313" key="3">
    <source>
        <dbReference type="Proteomes" id="UP000000311"/>
    </source>
</evidence>
<organism evidence="3">
    <name type="scientific">Camponotus floridanus</name>
    <name type="common">Florida carpenter ant</name>
    <dbReference type="NCBI Taxonomy" id="104421"/>
    <lineage>
        <taxon>Eukaryota</taxon>
        <taxon>Metazoa</taxon>
        <taxon>Ecdysozoa</taxon>
        <taxon>Arthropoda</taxon>
        <taxon>Hexapoda</taxon>
        <taxon>Insecta</taxon>
        <taxon>Pterygota</taxon>
        <taxon>Neoptera</taxon>
        <taxon>Endopterygota</taxon>
        <taxon>Hymenoptera</taxon>
        <taxon>Apocrita</taxon>
        <taxon>Aculeata</taxon>
        <taxon>Formicoidea</taxon>
        <taxon>Formicidae</taxon>
        <taxon>Formicinae</taxon>
        <taxon>Camponotus</taxon>
    </lineage>
</organism>
<dbReference type="EMBL" id="GL435242">
    <property type="protein sequence ID" value="EFN73633.1"/>
    <property type="molecule type" value="Genomic_DNA"/>
</dbReference>
<keyword evidence="3" id="KW-1185">Reference proteome</keyword>
<protein>
    <submittedName>
        <fullName evidence="2">Uncharacterized protein</fullName>
    </submittedName>
</protein>
<proteinExistence type="predicted"/>
<dbReference type="InParanoid" id="E1ZYU3"/>
<dbReference type="PROSITE" id="PS51257">
    <property type="entry name" value="PROKAR_LIPOPROTEIN"/>
    <property type="match status" value="1"/>
</dbReference>
<dbReference type="AlphaFoldDB" id="E1ZYU3"/>
<accession>E1ZYU3</accession>
<reference evidence="2 3" key="1">
    <citation type="journal article" date="2010" name="Science">
        <title>Genomic comparison of the ants Camponotus floridanus and Harpegnathos saltator.</title>
        <authorList>
            <person name="Bonasio R."/>
            <person name="Zhang G."/>
            <person name="Ye C."/>
            <person name="Mutti N.S."/>
            <person name="Fang X."/>
            <person name="Qin N."/>
            <person name="Donahue G."/>
            <person name="Yang P."/>
            <person name="Li Q."/>
            <person name="Li C."/>
            <person name="Zhang P."/>
            <person name="Huang Z."/>
            <person name="Berger S.L."/>
            <person name="Reinberg D."/>
            <person name="Wang J."/>
            <person name="Liebig J."/>
        </authorList>
    </citation>
    <scope>NUCLEOTIDE SEQUENCE [LARGE SCALE GENOMIC DNA]</scope>
    <source>
        <strain evidence="3">C129</strain>
    </source>
</reference>
<name>E1ZYU3_CAMFO</name>
<evidence type="ECO:0000313" key="2">
    <source>
        <dbReference type="EMBL" id="EFN73633.1"/>
    </source>
</evidence>
<evidence type="ECO:0000256" key="1">
    <source>
        <dbReference type="SAM" id="MobiDB-lite"/>
    </source>
</evidence>
<gene>
    <name evidence="2" type="ORF">EAG_08430</name>
</gene>
<dbReference type="Proteomes" id="UP000000311">
    <property type="component" value="Unassembled WGS sequence"/>
</dbReference>
<feature type="region of interest" description="Disordered" evidence="1">
    <location>
        <begin position="163"/>
        <end position="184"/>
    </location>
</feature>
<sequence>MAKLRGRYAVVVRVTVVAALVASLCGTTLAVGCHEGSALRRNYSRKWCCFVFATWIRKLAAIMLQIMEIQAFLVNAICRQITGRQGTREVTALFQSRLPLIVDVDKPDTLYSLVFYRTLLQRLYSAERLINRRSPGWAFLFFHISLKRSAIHVPDIDIRPPAKKREKENVERTSCTADNRRKKRENLEDSQMGDWESCLSLAQILCIKFIDWMNASTVVEIIGGLENCFRGEAWSR</sequence>